<dbReference type="SUPFAM" id="SSF81321">
    <property type="entry name" value="Family A G protein-coupled receptor-like"/>
    <property type="match status" value="1"/>
</dbReference>
<feature type="transmembrane region" description="Helical" evidence="2">
    <location>
        <begin position="20"/>
        <end position="42"/>
    </location>
</feature>
<keyword evidence="4" id="KW-1185">Reference proteome</keyword>
<sequence length="126" mass="14176">LKRRHKTDCCPAQEEVGSPVALLLVIVLFLICNVTSLMVNIFEMMQIEIDDFIIDILVDVGNLLVVFNATANFVIYFCSDPDFSNEIPRFGNWGRMDTAKKRSRSVRDHPYKNGDVSTPASAPILI</sequence>
<organism evidence="3 4">
    <name type="scientific">Pristionchus entomophagus</name>
    <dbReference type="NCBI Taxonomy" id="358040"/>
    <lineage>
        <taxon>Eukaryota</taxon>
        <taxon>Metazoa</taxon>
        <taxon>Ecdysozoa</taxon>
        <taxon>Nematoda</taxon>
        <taxon>Chromadorea</taxon>
        <taxon>Rhabditida</taxon>
        <taxon>Rhabditina</taxon>
        <taxon>Diplogasteromorpha</taxon>
        <taxon>Diplogasteroidea</taxon>
        <taxon>Neodiplogasteridae</taxon>
        <taxon>Pristionchus</taxon>
    </lineage>
</organism>
<feature type="non-terminal residue" evidence="3">
    <location>
        <position position="1"/>
    </location>
</feature>
<evidence type="ECO:0008006" key="5">
    <source>
        <dbReference type="Google" id="ProtNLM"/>
    </source>
</evidence>
<evidence type="ECO:0000256" key="1">
    <source>
        <dbReference type="SAM" id="MobiDB-lite"/>
    </source>
</evidence>
<accession>A0AAV5TPY9</accession>
<name>A0AAV5TPY9_9BILA</name>
<keyword evidence="2" id="KW-0812">Transmembrane</keyword>
<dbReference type="Proteomes" id="UP001432027">
    <property type="component" value="Unassembled WGS sequence"/>
</dbReference>
<feature type="region of interest" description="Disordered" evidence="1">
    <location>
        <begin position="100"/>
        <end position="126"/>
    </location>
</feature>
<gene>
    <name evidence="3" type="ORF">PENTCL1PPCAC_18596</name>
</gene>
<dbReference type="Gene3D" id="1.20.1070.10">
    <property type="entry name" value="Rhodopsin 7-helix transmembrane proteins"/>
    <property type="match status" value="1"/>
</dbReference>
<feature type="compositionally biased region" description="Basic and acidic residues" evidence="1">
    <location>
        <begin position="100"/>
        <end position="112"/>
    </location>
</feature>
<dbReference type="InterPro" id="IPR053326">
    <property type="entry name" value="GPCR1-like"/>
</dbReference>
<feature type="transmembrane region" description="Helical" evidence="2">
    <location>
        <begin position="54"/>
        <end position="77"/>
    </location>
</feature>
<keyword evidence="2" id="KW-0472">Membrane</keyword>
<dbReference type="EMBL" id="BTSX01000004">
    <property type="protein sequence ID" value="GMS96421.1"/>
    <property type="molecule type" value="Genomic_DNA"/>
</dbReference>
<evidence type="ECO:0000313" key="4">
    <source>
        <dbReference type="Proteomes" id="UP001432027"/>
    </source>
</evidence>
<evidence type="ECO:0000256" key="2">
    <source>
        <dbReference type="SAM" id="Phobius"/>
    </source>
</evidence>
<reference evidence="3" key="1">
    <citation type="submission" date="2023-10" db="EMBL/GenBank/DDBJ databases">
        <title>Genome assembly of Pristionchus species.</title>
        <authorList>
            <person name="Yoshida K."/>
            <person name="Sommer R.J."/>
        </authorList>
    </citation>
    <scope>NUCLEOTIDE SEQUENCE</scope>
    <source>
        <strain evidence="3">RS0144</strain>
    </source>
</reference>
<dbReference type="PANTHER" id="PTHR47632">
    <property type="entry name" value="FMRFAMIDE PEPTIDE RECEPTOR FAMILY-RELATED"/>
    <property type="match status" value="1"/>
</dbReference>
<proteinExistence type="predicted"/>
<dbReference type="AlphaFoldDB" id="A0AAV5TPY9"/>
<protein>
    <recommendedName>
        <fullName evidence="5">G protein-coupled receptor</fullName>
    </recommendedName>
</protein>
<comment type="caution">
    <text evidence="3">The sequence shown here is derived from an EMBL/GenBank/DDBJ whole genome shotgun (WGS) entry which is preliminary data.</text>
</comment>
<dbReference type="PANTHER" id="PTHR47632:SF5">
    <property type="entry name" value="G-PROTEIN COUPLED RECEPTORS FAMILY 1 PROFILE DOMAIN-CONTAINING PROTEIN"/>
    <property type="match status" value="1"/>
</dbReference>
<keyword evidence="2" id="KW-1133">Transmembrane helix</keyword>
<evidence type="ECO:0000313" key="3">
    <source>
        <dbReference type="EMBL" id="GMS96421.1"/>
    </source>
</evidence>